<protein>
    <submittedName>
        <fullName evidence="2">Uncharacterized protein</fullName>
    </submittedName>
</protein>
<organism evidence="2 3">
    <name type="scientific">Dendrobium nobile</name>
    <name type="common">Orchid</name>
    <dbReference type="NCBI Taxonomy" id="94219"/>
    <lineage>
        <taxon>Eukaryota</taxon>
        <taxon>Viridiplantae</taxon>
        <taxon>Streptophyta</taxon>
        <taxon>Embryophyta</taxon>
        <taxon>Tracheophyta</taxon>
        <taxon>Spermatophyta</taxon>
        <taxon>Magnoliopsida</taxon>
        <taxon>Liliopsida</taxon>
        <taxon>Asparagales</taxon>
        <taxon>Orchidaceae</taxon>
        <taxon>Epidendroideae</taxon>
        <taxon>Malaxideae</taxon>
        <taxon>Dendrobiinae</taxon>
        <taxon>Dendrobium</taxon>
    </lineage>
</organism>
<keyword evidence="3" id="KW-1185">Reference proteome</keyword>
<reference evidence="2" key="1">
    <citation type="journal article" date="2022" name="Front. Genet.">
        <title>Chromosome-Scale Assembly of the Dendrobium nobile Genome Provides Insights Into the Molecular Mechanism of the Biosynthesis of the Medicinal Active Ingredient of Dendrobium.</title>
        <authorList>
            <person name="Xu Q."/>
            <person name="Niu S.-C."/>
            <person name="Li K.-L."/>
            <person name="Zheng P.-J."/>
            <person name="Zhang X.-J."/>
            <person name="Jia Y."/>
            <person name="Liu Y."/>
            <person name="Niu Y.-X."/>
            <person name="Yu L.-H."/>
            <person name="Chen D.-F."/>
            <person name="Zhang G.-Q."/>
        </authorList>
    </citation>
    <scope>NUCLEOTIDE SEQUENCE</scope>
    <source>
        <tissue evidence="2">Leaf</tissue>
    </source>
</reference>
<dbReference type="EMBL" id="JAGYWB010000004">
    <property type="protein sequence ID" value="KAI0524313.1"/>
    <property type="molecule type" value="Genomic_DNA"/>
</dbReference>
<dbReference type="AlphaFoldDB" id="A0A8T3C0T3"/>
<sequence>MTWGVAPNIVNWAVIAAMALAISAIWDCNCKTVTSVSTERGGPPCAEVEGTSASPCSSKSSYCSCCSSDVPRLVTTQTR</sequence>
<comment type="caution">
    <text evidence="2">The sequence shown here is derived from an EMBL/GenBank/DDBJ whole genome shotgun (WGS) entry which is preliminary data.</text>
</comment>
<evidence type="ECO:0000313" key="3">
    <source>
        <dbReference type="Proteomes" id="UP000829196"/>
    </source>
</evidence>
<keyword evidence="1" id="KW-0472">Membrane</keyword>
<keyword evidence="1" id="KW-1133">Transmembrane helix</keyword>
<keyword evidence="1" id="KW-0812">Transmembrane</keyword>
<name>A0A8T3C0T3_DENNO</name>
<feature type="transmembrane region" description="Helical" evidence="1">
    <location>
        <begin position="9"/>
        <end position="26"/>
    </location>
</feature>
<evidence type="ECO:0000313" key="2">
    <source>
        <dbReference type="EMBL" id="KAI0524313.1"/>
    </source>
</evidence>
<dbReference type="Proteomes" id="UP000829196">
    <property type="component" value="Unassembled WGS sequence"/>
</dbReference>
<accession>A0A8T3C0T3</accession>
<proteinExistence type="predicted"/>
<evidence type="ECO:0000256" key="1">
    <source>
        <dbReference type="SAM" id="Phobius"/>
    </source>
</evidence>
<gene>
    <name evidence="2" type="ORF">KFK09_003679</name>
</gene>